<comment type="caution">
    <text evidence="1">The sequence shown here is derived from an EMBL/GenBank/DDBJ whole genome shotgun (WGS) entry which is preliminary data.</text>
</comment>
<evidence type="ECO:0000313" key="1">
    <source>
        <dbReference type="EMBL" id="RDI99401.1"/>
    </source>
</evidence>
<protein>
    <submittedName>
        <fullName evidence="1">Uncharacterized protein</fullName>
    </submittedName>
</protein>
<name>A0A370K9S3_9GAMM</name>
<reference evidence="1 2" key="1">
    <citation type="submission" date="2018-07" db="EMBL/GenBank/DDBJ databases">
        <title>Dyella solisilvae sp. nov., isolated from the pine and broad-leaved mixed forest soil.</title>
        <authorList>
            <person name="Gao Z."/>
            <person name="Qiu L."/>
        </authorList>
    </citation>
    <scope>NUCLEOTIDE SEQUENCE [LARGE SCALE GENOMIC DNA]</scope>
    <source>
        <strain evidence="1 2">DHG54</strain>
    </source>
</reference>
<dbReference type="AlphaFoldDB" id="A0A370K9S3"/>
<gene>
    <name evidence="1" type="ORF">DVT68_00620</name>
</gene>
<evidence type="ECO:0000313" key="2">
    <source>
        <dbReference type="Proteomes" id="UP000254711"/>
    </source>
</evidence>
<keyword evidence="2" id="KW-1185">Reference proteome</keyword>
<dbReference type="EMBL" id="QQSY01000001">
    <property type="protein sequence ID" value="RDI99401.1"/>
    <property type="molecule type" value="Genomic_DNA"/>
</dbReference>
<proteinExistence type="predicted"/>
<organism evidence="1 2">
    <name type="scientific">Dyella solisilvae</name>
    <dbReference type="NCBI Taxonomy" id="1920168"/>
    <lineage>
        <taxon>Bacteria</taxon>
        <taxon>Pseudomonadati</taxon>
        <taxon>Pseudomonadota</taxon>
        <taxon>Gammaproteobacteria</taxon>
        <taxon>Lysobacterales</taxon>
        <taxon>Rhodanobacteraceae</taxon>
        <taxon>Dyella</taxon>
    </lineage>
</organism>
<accession>A0A370K9S3</accession>
<dbReference type="Proteomes" id="UP000254711">
    <property type="component" value="Unassembled WGS sequence"/>
</dbReference>
<sequence length="168" mass="18397">MGAYVSVPGEQHDAFVLRVAEALKAWTDQTGTEACGSIARTNDGGYYVQLTTLKAQMVCLRSTVMPDGMTYTGDDIHSHVHRHPGNVTVTFQDEAAMDEVGEQGTLENMRRLGIHTVHVDSVDFSDDDYAGGPGYLVVNDTLRYQHGRGTSVKVADLNRPRSIFGPPW</sequence>